<dbReference type="Proteomes" id="UP000621436">
    <property type="component" value="Unassembled WGS sequence"/>
</dbReference>
<dbReference type="SMART" id="SM00422">
    <property type="entry name" value="HTH_MERR"/>
    <property type="match status" value="1"/>
</dbReference>
<reference evidence="5" key="1">
    <citation type="submission" date="2020-11" db="EMBL/GenBank/DDBJ databases">
        <title>Halonatronomonas betainensis gen. nov., sp. nov. a novel haloalkaliphilic representative of the family Halanaerobiacae capable of betaine degradation.</title>
        <authorList>
            <person name="Boltyanskaya Y."/>
            <person name="Kevbrin V."/>
            <person name="Detkova E."/>
            <person name="Grouzdev D.S."/>
            <person name="Koziaeva V."/>
            <person name="Zhilina T."/>
        </authorList>
    </citation>
    <scope>NUCLEOTIDE SEQUENCE</scope>
    <source>
        <strain evidence="5">Z-7014</strain>
    </source>
</reference>
<keyword evidence="2" id="KW-0238">DNA-binding</keyword>
<feature type="domain" description="HTH merR-type" evidence="4">
    <location>
        <begin position="3"/>
        <end position="72"/>
    </location>
</feature>
<dbReference type="PRINTS" id="PR00040">
    <property type="entry name" value="HTHMERR"/>
</dbReference>
<evidence type="ECO:0000313" key="5">
    <source>
        <dbReference type="EMBL" id="MBF8436115.1"/>
    </source>
</evidence>
<dbReference type="AlphaFoldDB" id="A0A931ATE5"/>
<evidence type="ECO:0000256" key="1">
    <source>
        <dbReference type="ARBA" id="ARBA00023015"/>
    </source>
</evidence>
<dbReference type="PROSITE" id="PS00552">
    <property type="entry name" value="HTH_MERR_1"/>
    <property type="match status" value="1"/>
</dbReference>
<dbReference type="GO" id="GO:0003677">
    <property type="term" value="F:DNA binding"/>
    <property type="evidence" value="ECO:0007669"/>
    <property type="project" value="UniProtKB-KW"/>
</dbReference>
<dbReference type="Pfam" id="PF13411">
    <property type="entry name" value="MerR_1"/>
    <property type="match status" value="1"/>
</dbReference>
<accession>A0A931ATE5</accession>
<dbReference type="SUPFAM" id="SSF46955">
    <property type="entry name" value="Putative DNA-binding domain"/>
    <property type="match status" value="1"/>
</dbReference>
<dbReference type="PANTHER" id="PTHR30204">
    <property type="entry name" value="REDOX-CYCLING DRUG-SENSING TRANSCRIPTIONAL ACTIVATOR SOXR"/>
    <property type="match status" value="1"/>
</dbReference>
<dbReference type="GO" id="GO:0003700">
    <property type="term" value="F:DNA-binding transcription factor activity"/>
    <property type="evidence" value="ECO:0007669"/>
    <property type="project" value="InterPro"/>
</dbReference>
<evidence type="ECO:0000256" key="3">
    <source>
        <dbReference type="ARBA" id="ARBA00023163"/>
    </source>
</evidence>
<keyword evidence="6" id="KW-1185">Reference proteome</keyword>
<evidence type="ECO:0000256" key="2">
    <source>
        <dbReference type="ARBA" id="ARBA00023125"/>
    </source>
</evidence>
<dbReference type="InterPro" id="IPR047057">
    <property type="entry name" value="MerR_fam"/>
</dbReference>
<keyword evidence="3" id="KW-0804">Transcription</keyword>
<gene>
    <name evidence="5" type="ORF">I0Q91_03410</name>
</gene>
<dbReference type="PANTHER" id="PTHR30204:SF94">
    <property type="entry name" value="HEAVY METAL-DEPENDENT TRANSCRIPTIONAL REGULATOR HI_0293-RELATED"/>
    <property type="match status" value="1"/>
</dbReference>
<comment type="caution">
    <text evidence="5">The sequence shown here is derived from an EMBL/GenBank/DDBJ whole genome shotgun (WGS) entry which is preliminary data.</text>
</comment>
<keyword evidence="1" id="KW-0805">Transcription regulation</keyword>
<dbReference type="PROSITE" id="PS50937">
    <property type="entry name" value="HTH_MERR_2"/>
    <property type="match status" value="1"/>
</dbReference>
<evidence type="ECO:0000259" key="4">
    <source>
        <dbReference type="PROSITE" id="PS50937"/>
    </source>
</evidence>
<dbReference type="EMBL" id="JADPIE010000002">
    <property type="protein sequence ID" value="MBF8436115.1"/>
    <property type="molecule type" value="Genomic_DNA"/>
</dbReference>
<dbReference type="InterPro" id="IPR000551">
    <property type="entry name" value="MerR-type_HTH_dom"/>
</dbReference>
<sequence>MSEITIGELADRVEINIETIRYYEREGIIPEPPRNKSGYRIYSREDITRLEFIKTAKMLGFSLQEISELLSLSVDQDSDFKEVRRRVQEKVEVIDKKIENLKRMRKILTELITACDTEKTTDRCPILKGIEEKKLDFNN</sequence>
<organism evidence="5 6">
    <name type="scientific">Halonatronomonas betaini</name>
    <dbReference type="NCBI Taxonomy" id="2778430"/>
    <lineage>
        <taxon>Bacteria</taxon>
        <taxon>Bacillati</taxon>
        <taxon>Bacillota</taxon>
        <taxon>Clostridia</taxon>
        <taxon>Halanaerobiales</taxon>
        <taxon>Halarsenatibacteraceae</taxon>
        <taxon>Halonatronomonas</taxon>
    </lineage>
</organism>
<dbReference type="InterPro" id="IPR009061">
    <property type="entry name" value="DNA-bd_dom_put_sf"/>
</dbReference>
<name>A0A931ATE5_9FIRM</name>
<evidence type="ECO:0000313" key="6">
    <source>
        <dbReference type="Proteomes" id="UP000621436"/>
    </source>
</evidence>
<dbReference type="RefSeq" id="WP_270452880.1">
    <property type="nucleotide sequence ID" value="NZ_JADPIE010000002.1"/>
</dbReference>
<dbReference type="Gene3D" id="1.10.1660.10">
    <property type="match status" value="1"/>
</dbReference>
<protein>
    <submittedName>
        <fullName evidence="5">MerR family transcriptional regulator</fullName>
    </submittedName>
</protein>
<proteinExistence type="predicted"/>